<reference evidence="2" key="1">
    <citation type="journal article" date="2014" name="Int. J. Syst. Evol. Microbiol.">
        <title>Complete genome sequence of Corynebacterium casei LMG S-19264T (=DSM 44701T), isolated from a smear-ripened cheese.</title>
        <authorList>
            <consortium name="US DOE Joint Genome Institute (JGI-PGF)"/>
            <person name="Walter F."/>
            <person name="Albersmeier A."/>
            <person name="Kalinowski J."/>
            <person name="Ruckert C."/>
        </authorList>
    </citation>
    <scope>NUCLEOTIDE SEQUENCE</scope>
    <source>
        <strain evidence="2">JCM 4059</strain>
    </source>
</reference>
<name>A0A919E9N7_9ACTN</name>
<comment type="caution">
    <text evidence="2">The sequence shown here is derived from an EMBL/GenBank/DDBJ whole genome shotgun (WGS) entry which is preliminary data.</text>
</comment>
<organism evidence="2 3">
    <name type="scientific">Streptomyces mashuensis</name>
    <dbReference type="NCBI Taxonomy" id="33904"/>
    <lineage>
        <taxon>Bacteria</taxon>
        <taxon>Bacillati</taxon>
        <taxon>Actinomycetota</taxon>
        <taxon>Actinomycetes</taxon>
        <taxon>Kitasatosporales</taxon>
        <taxon>Streptomycetaceae</taxon>
        <taxon>Streptomyces</taxon>
    </lineage>
</organism>
<dbReference type="EMBL" id="BNBD01000001">
    <property type="protein sequence ID" value="GHF28144.1"/>
    <property type="molecule type" value="Genomic_DNA"/>
</dbReference>
<feature type="compositionally biased region" description="Gly residues" evidence="1">
    <location>
        <begin position="7"/>
        <end position="19"/>
    </location>
</feature>
<evidence type="ECO:0000256" key="1">
    <source>
        <dbReference type="SAM" id="MobiDB-lite"/>
    </source>
</evidence>
<reference evidence="2" key="2">
    <citation type="submission" date="2020-09" db="EMBL/GenBank/DDBJ databases">
        <authorList>
            <person name="Sun Q."/>
            <person name="Ohkuma M."/>
        </authorList>
    </citation>
    <scope>NUCLEOTIDE SEQUENCE</scope>
    <source>
        <strain evidence="2">JCM 4059</strain>
    </source>
</reference>
<proteinExistence type="predicted"/>
<accession>A0A919E9N7</accession>
<keyword evidence="3" id="KW-1185">Reference proteome</keyword>
<gene>
    <name evidence="2" type="ORF">GCM10010218_06570</name>
</gene>
<sequence length="73" mass="7293">MWSQGGRSAGTGREGMGDGVGHHRREVRSQGERGGELSGVDLPGEAASDGEIGLHQTGVVAGHVFGEAVGPAA</sequence>
<evidence type="ECO:0000313" key="2">
    <source>
        <dbReference type="EMBL" id="GHF28144.1"/>
    </source>
</evidence>
<protein>
    <submittedName>
        <fullName evidence="2">Uncharacterized protein</fullName>
    </submittedName>
</protein>
<dbReference type="Proteomes" id="UP000638313">
    <property type="component" value="Unassembled WGS sequence"/>
</dbReference>
<dbReference type="AlphaFoldDB" id="A0A919E9N7"/>
<feature type="region of interest" description="Disordered" evidence="1">
    <location>
        <begin position="1"/>
        <end position="54"/>
    </location>
</feature>
<evidence type="ECO:0000313" key="3">
    <source>
        <dbReference type="Proteomes" id="UP000638313"/>
    </source>
</evidence>